<proteinExistence type="predicted"/>
<evidence type="ECO:0000256" key="4">
    <source>
        <dbReference type="ARBA" id="ARBA00022741"/>
    </source>
</evidence>
<dbReference type="PROSITE" id="PS50893">
    <property type="entry name" value="ABC_TRANSPORTER_2"/>
    <property type="match status" value="1"/>
</dbReference>
<dbReference type="Pfam" id="PF08352">
    <property type="entry name" value="oligo_HPY"/>
    <property type="match status" value="1"/>
</dbReference>
<dbReference type="NCBIfam" id="TIGR01727">
    <property type="entry name" value="oligo_HPY"/>
    <property type="match status" value="1"/>
</dbReference>
<dbReference type="InterPro" id="IPR003439">
    <property type="entry name" value="ABC_transporter-like_ATP-bd"/>
</dbReference>
<keyword evidence="3" id="KW-1003">Cell membrane</keyword>
<dbReference type="EMBL" id="JBHSXI010000008">
    <property type="protein sequence ID" value="MFC6888716.1"/>
    <property type="molecule type" value="Genomic_DNA"/>
</dbReference>
<feature type="region of interest" description="Disordered" evidence="7">
    <location>
        <begin position="325"/>
        <end position="344"/>
    </location>
</feature>
<dbReference type="SMART" id="SM00382">
    <property type="entry name" value="AAA"/>
    <property type="match status" value="1"/>
</dbReference>
<sequence length="344" mass="38617">MSEPLLEIDGLDIRYETKDGEIHAVTDASFAIDTNEFFGLVGESGSGKSTIAKSIIGGLDDNGSVTAGEIRFRGEPIHSMTERELSERIRWKEIAYIPQASMNSLDPIMRLDKQAVELAKVHTDWSKQRAIDRLTELFEVVGLPGERIYEYPHQFSGGMQQRAIIAFSLFLEPSLLIADEPTTALDVIMQDQILTHLKSIQEEEDVSIVMITHDISVIFENCDSMAVLHGGQVSELGDVTRMFDSPSHPYSYLLQQAFPDIRHPKRDLSVIEGQPPQLQDEVDYCTFANRCPWSTDECVESRPPLQAVGDDNQYTSCIRYDEIEELGHRSPENTRSEVGGSNHE</sequence>
<dbReference type="PANTHER" id="PTHR43297:SF2">
    <property type="entry name" value="DIPEPTIDE TRANSPORT ATP-BINDING PROTEIN DPPD"/>
    <property type="match status" value="1"/>
</dbReference>
<keyword evidence="4" id="KW-0547">Nucleotide-binding</keyword>
<dbReference type="InterPro" id="IPR050388">
    <property type="entry name" value="ABC_Ni/Peptide_Import"/>
</dbReference>
<keyword evidence="2" id="KW-0813">Transport</keyword>
<dbReference type="PANTHER" id="PTHR43297">
    <property type="entry name" value="OLIGOPEPTIDE TRANSPORT ATP-BINDING PROTEIN APPD"/>
    <property type="match status" value="1"/>
</dbReference>
<evidence type="ECO:0000256" key="5">
    <source>
        <dbReference type="ARBA" id="ARBA00022840"/>
    </source>
</evidence>
<evidence type="ECO:0000256" key="2">
    <source>
        <dbReference type="ARBA" id="ARBA00022448"/>
    </source>
</evidence>
<dbReference type="InterPro" id="IPR003593">
    <property type="entry name" value="AAA+_ATPase"/>
</dbReference>
<dbReference type="Pfam" id="PF00005">
    <property type="entry name" value="ABC_tran"/>
    <property type="match status" value="1"/>
</dbReference>
<dbReference type="GO" id="GO:0005886">
    <property type="term" value="C:plasma membrane"/>
    <property type="evidence" value="ECO:0007669"/>
    <property type="project" value="UniProtKB-SubCell"/>
</dbReference>
<evidence type="ECO:0000256" key="1">
    <source>
        <dbReference type="ARBA" id="ARBA00004202"/>
    </source>
</evidence>
<keyword evidence="6" id="KW-0472">Membrane</keyword>
<gene>
    <name evidence="9" type="ORF">ACFQEY_06730</name>
</gene>
<evidence type="ECO:0000256" key="3">
    <source>
        <dbReference type="ARBA" id="ARBA00022475"/>
    </source>
</evidence>
<comment type="caution">
    <text evidence="9">The sequence shown here is derived from an EMBL/GenBank/DDBJ whole genome shotgun (WGS) entry which is preliminary data.</text>
</comment>
<keyword evidence="5 9" id="KW-0067">ATP-binding</keyword>
<dbReference type="FunFam" id="3.40.50.300:FF:000016">
    <property type="entry name" value="Oligopeptide ABC transporter ATP-binding component"/>
    <property type="match status" value="1"/>
</dbReference>
<evidence type="ECO:0000313" key="9">
    <source>
        <dbReference type="EMBL" id="MFC6888716.1"/>
    </source>
</evidence>
<dbReference type="AlphaFoldDB" id="A0ABD5UPC7"/>
<evidence type="ECO:0000256" key="6">
    <source>
        <dbReference type="ARBA" id="ARBA00023136"/>
    </source>
</evidence>
<keyword evidence="10" id="KW-1185">Reference proteome</keyword>
<dbReference type="GO" id="GO:0005524">
    <property type="term" value="F:ATP binding"/>
    <property type="evidence" value="ECO:0007669"/>
    <property type="project" value="UniProtKB-KW"/>
</dbReference>
<accession>A0ABD5UPC7</accession>
<protein>
    <submittedName>
        <fullName evidence="9">ABC transporter ATP-binding protein</fullName>
    </submittedName>
</protein>
<dbReference type="Gene3D" id="3.40.50.300">
    <property type="entry name" value="P-loop containing nucleotide triphosphate hydrolases"/>
    <property type="match status" value="1"/>
</dbReference>
<organism evidence="9 10">
    <name type="scientific">Halorubrum trueperi</name>
    <dbReference type="NCBI Taxonomy" id="2004704"/>
    <lineage>
        <taxon>Archaea</taxon>
        <taxon>Methanobacteriati</taxon>
        <taxon>Methanobacteriota</taxon>
        <taxon>Stenosarchaea group</taxon>
        <taxon>Halobacteria</taxon>
        <taxon>Halobacteriales</taxon>
        <taxon>Haloferacaceae</taxon>
        <taxon>Halorubrum</taxon>
    </lineage>
</organism>
<comment type="subcellular location">
    <subcellularLocation>
        <location evidence="1">Cell membrane</location>
        <topology evidence="1">Peripheral membrane protein</topology>
    </subcellularLocation>
</comment>
<feature type="domain" description="ABC transporter" evidence="8">
    <location>
        <begin position="8"/>
        <end position="255"/>
    </location>
</feature>
<feature type="compositionally biased region" description="Basic and acidic residues" evidence="7">
    <location>
        <begin position="325"/>
        <end position="335"/>
    </location>
</feature>
<dbReference type="SUPFAM" id="SSF52540">
    <property type="entry name" value="P-loop containing nucleoside triphosphate hydrolases"/>
    <property type="match status" value="1"/>
</dbReference>
<evidence type="ECO:0000313" key="10">
    <source>
        <dbReference type="Proteomes" id="UP001596333"/>
    </source>
</evidence>
<dbReference type="InterPro" id="IPR013563">
    <property type="entry name" value="Oligopep_ABC_C"/>
</dbReference>
<dbReference type="CDD" id="cd03257">
    <property type="entry name" value="ABC_NikE_OppD_transporters"/>
    <property type="match status" value="1"/>
</dbReference>
<evidence type="ECO:0000259" key="8">
    <source>
        <dbReference type="PROSITE" id="PS50893"/>
    </source>
</evidence>
<evidence type="ECO:0000256" key="7">
    <source>
        <dbReference type="SAM" id="MobiDB-lite"/>
    </source>
</evidence>
<dbReference type="InterPro" id="IPR027417">
    <property type="entry name" value="P-loop_NTPase"/>
</dbReference>
<reference evidence="9 10" key="1">
    <citation type="journal article" date="2019" name="Int. J. Syst. Evol. Microbiol.">
        <title>The Global Catalogue of Microorganisms (GCM) 10K type strain sequencing project: providing services to taxonomists for standard genome sequencing and annotation.</title>
        <authorList>
            <consortium name="The Broad Institute Genomics Platform"/>
            <consortium name="The Broad Institute Genome Sequencing Center for Infectious Disease"/>
            <person name="Wu L."/>
            <person name="Ma J."/>
        </authorList>
    </citation>
    <scope>NUCLEOTIDE SEQUENCE [LARGE SCALE GENOMIC DNA]</scope>
    <source>
        <strain evidence="9 10">Y73</strain>
    </source>
</reference>
<dbReference type="Proteomes" id="UP001596333">
    <property type="component" value="Unassembled WGS sequence"/>
</dbReference>
<name>A0ABD5UPC7_9EURY</name>
<dbReference type="RefSeq" id="WP_379766216.1">
    <property type="nucleotide sequence ID" value="NZ_JBHSXI010000008.1"/>
</dbReference>